<sequence>MLGGLDVYGSDESDSDSLIQVQKKTVDEHKSSASKSLLSLPPPVHSAKPRPRRAVFTVAKPTRGPTSDEENEEDHPKVTKKPRLDSKAGAGSSSLLAMLPAPSKSIVPAPSKANTATITNSEVLNINSTEESGNARNLISSLQKGAAGETKPYKPSIDFFSLERITEPKSPPVARQAFPTTSIPSSASILVSSAPSVPTFEPPEPTPEDPYPGYYQLPSGQWAQYNQDYYMKYYNSWNNESQRPEKGFEGVEERTTVQIDAREQLDLARKEREDRKALTKNAGGGPVAPRMNIKAAKAGSLAKTRHQLSTLLTDAYENREALEEQIAQAKRNRKEAGNKYGF</sequence>
<evidence type="ECO:0000313" key="3">
    <source>
        <dbReference type="EMBL" id="GJJ12102.1"/>
    </source>
</evidence>
<dbReference type="EMBL" id="BPWL01000007">
    <property type="protein sequence ID" value="GJJ12102.1"/>
    <property type="molecule type" value="Genomic_DNA"/>
</dbReference>
<dbReference type="Proteomes" id="UP001050691">
    <property type="component" value="Unassembled WGS sequence"/>
</dbReference>
<feature type="region of interest" description="Disordered" evidence="2">
    <location>
        <begin position="1"/>
        <end position="108"/>
    </location>
</feature>
<protein>
    <recommendedName>
        <fullName evidence="5">Mitotic checkpoint regulator, MAD2B-interacting-domain-containing protein</fullName>
    </recommendedName>
</protein>
<feature type="coiled-coil region" evidence="1">
    <location>
        <begin position="305"/>
        <end position="339"/>
    </location>
</feature>
<proteinExistence type="predicted"/>
<evidence type="ECO:0000313" key="4">
    <source>
        <dbReference type="Proteomes" id="UP001050691"/>
    </source>
</evidence>
<dbReference type="PANTHER" id="PTHR13621">
    <property type="entry name" value="PROLINE-RICH PROTEIN PRCC"/>
    <property type="match status" value="1"/>
</dbReference>
<dbReference type="InterPro" id="IPR018800">
    <property type="entry name" value="PRCC"/>
</dbReference>
<evidence type="ECO:0008006" key="5">
    <source>
        <dbReference type="Google" id="ProtNLM"/>
    </source>
</evidence>
<reference evidence="3" key="1">
    <citation type="submission" date="2021-10" db="EMBL/GenBank/DDBJ databases">
        <title>De novo Genome Assembly of Clathrus columnatus (Basidiomycota, Fungi) Using Illumina and Nanopore Sequence Data.</title>
        <authorList>
            <person name="Ogiso-Tanaka E."/>
            <person name="Itagaki H."/>
            <person name="Hosoya T."/>
            <person name="Hosaka K."/>
        </authorList>
    </citation>
    <scope>NUCLEOTIDE SEQUENCE</scope>
    <source>
        <strain evidence="3">MO-923</strain>
    </source>
</reference>
<keyword evidence="1" id="KW-0175">Coiled coil</keyword>
<dbReference type="PANTHER" id="PTHR13621:SF2">
    <property type="entry name" value="PROLINE-RICH PROTEIN PRCC"/>
    <property type="match status" value="1"/>
</dbReference>
<name>A0AAV5AEM5_9AGAM</name>
<feature type="compositionally biased region" description="Basic and acidic residues" evidence="2">
    <location>
        <begin position="74"/>
        <end position="86"/>
    </location>
</feature>
<evidence type="ECO:0000256" key="2">
    <source>
        <dbReference type="SAM" id="MobiDB-lite"/>
    </source>
</evidence>
<dbReference type="Pfam" id="PF10253">
    <property type="entry name" value="PRCC"/>
    <property type="match status" value="1"/>
</dbReference>
<keyword evidence="4" id="KW-1185">Reference proteome</keyword>
<gene>
    <name evidence="3" type="ORF">Clacol_006343</name>
</gene>
<feature type="compositionally biased region" description="Low complexity" evidence="2">
    <location>
        <begin position="87"/>
        <end position="105"/>
    </location>
</feature>
<dbReference type="AlphaFoldDB" id="A0AAV5AEM5"/>
<evidence type="ECO:0000256" key="1">
    <source>
        <dbReference type="SAM" id="Coils"/>
    </source>
</evidence>
<accession>A0AAV5AEM5</accession>
<organism evidence="3 4">
    <name type="scientific">Clathrus columnatus</name>
    <dbReference type="NCBI Taxonomy" id="1419009"/>
    <lineage>
        <taxon>Eukaryota</taxon>
        <taxon>Fungi</taxon>
        <taxon>Dikarya</taxon>
        <taxon>Basidiomycota</taxon>
        <taxon>Agaricomycotina</taxon>
        <taxon>Agaricomycetes</taxon>
        <taxon>Phallomycetidae</taxon>
        <taxon>Phallales</taxon>
        <taxon>Clathraceae</taxon>
        <taxon>Clathrus</taxon>
    </lineage>
</organism>
<dbReference type="GO" id="GO:0005634">
    <property type="term" value="C:nucleus"/>
    <property type="evidence" value="ECO:0007669"/>
    <property type="project" value="TreeGrafter"/>
</dbReference>
<comment type="caution">
    <text evidence="3">The sequence shown here is derived from an EMBL/GenBank/DDBJ whole genome shotgun (WGS) entry which is preliminary data.</text>
</comment>